<gene>
    <name evidence="1" type="ORF">QTN89_29325</name>
</gene>
<protein>
    <submittedName>
        <fullName evidence="1">Uncharacterized protein</fullName>
    </submittedName>
</protein>
<dbReference type="RefSeq" id="WP_289167711.1">
    <property type="nucleotide sequence ID" value="NZ_JASZZN010000193.1"/>
</dbReference>
<comment type="caution">
    <text evidence="1">The sequence shown here is derived from an EMBL/GenBank/DDBJ whole genome shotgun (WGS) entry which is preliminary data.</text>
</comment>
<feature type="non-terminal residue" evidence="1">
    <location>
        <position position="1"/>
    </location>
</feature>
<reference evidence="1 2" key="1">
    <citation type="submission" date="2023-06" db="EMBL/GenBank/DDBJ databases">
        <title>Roseiconus lacunae JC819 isolated from Gulf of Mannar region, Tamil Nadu.</title>
        <authorList>
            <person name="Pk S."/>
            <person name="Ch S."/>
            <person name="Ch V.R."/>
        </authorList>
    </citation>
    <scope>NUCLEOTIDE SEQUENCE [LARGE SCALE GENOMIC DNA]</scope>
    <source>
        <strain evidence="1 2">JC819</strain>
    </source>
</reference>
<dbReference type="Proteomes" id="UP001239462">
    <property type="component" value="Unassembled WGS sequence"/>
</dbReference>
<dbReference type="EMBL" id="JASZZN010000193">
    <property type="protein sequence ID" value="MDM4019591.1"/>
    <property type="molecule type" value="Genomic_DNA"/>
</dbReference>
<proteinExistence type="predicted"/>
<evidence type="ECO:0000313" key="1">
    <source>
        <dbReference type="EMBL" id="MDM4019591.1"/>
    </source>
</evidence>
<name>A0ABT7PTX8_9BACT</name>
<organism evidence="1 2">
    <name type="scientific">Roseiconus lacunae</name>
    <dbReference type="NCBI Taxonomy" id="2605694"/>
    <lineage>
        <taxon>Bacteria</taxon>
        <taxon>Pseudomonadati</taxon>
        <taxon>Planctomycetota</taxon>
        <taxon>Planctomycetia</taxon>
        <taxon>Pirellulales</taxon>
        <taxon>Pirellulaceae</taxon>
        <taxon>Roseiconus</taxon>
    </lineage>
</organism>
<accession>A0ABT7PTX8</accession>
<evidence type="ECO:0000313" key="2">
    <source>
        <dbReference type="Proteomes" id="UP001239462"/>
    </source>
</evidence>
<keyword evidence="2" id="KW-1185">Reference proteome</keyword>
<sequence length="61" mass="6970">ATPVHHMVRRIPPQLSRFLKLYQPVENGVEKIHHNKAVTIPDATFVNTAIIATARCQVRRE</sequence>